<reference evidence="5 6" key="1">
    <citation type="submission" date="2020-06" db="EMBL/GenBank/DDBJ databases">
        <authorList>
            <consortium name="Wellcome Sanger Institute Data Sharing"/>
        </authorList>
    </citation>
    <scope>NUCLEOTIDE SEQUENCE [LARGE SCALE GENOMIC DNA]</scope>
</reference>
<sequence length="752" mass="83372">MIEGAWLLQDEENPVALADICLAWICLNLRQLCERRSDGSLCFHRCPVFPQELADQLLCRMAEEGVLNDGTIGIFRSHEHLRLRRALLRSSHLSAEPFRLAICPHRLQELDVSRIKGDLTVSDVLLSLANEECRESLQKLVLTGLDLRGENVEASSLSFSALRGVKSLGLAGTELDDSGLEDVSALPLLEALDISNTNVTDLRALLGCQASLRSLTAHGLTCLDMTPAQLLYVLSHLPGLRHLDLSDNTLNADRDCVVKQLLEEPGILPSLVSLDVSGHRELTDAAIQAFVEARPGMTFIGLLATQAGFCDFFTGKSKLKVAGEANIAQISEALHRYSERECFVREALVHLYSLTNDSDEPQPDVLKLVSTAMQSHAHSLHVQLLATACVFNLTSQDLAIGIPLRLLGNIVRQLLAAMRNFPNHEQLQKNCLLTLCSDRILQDVPFDRFEAAKLVMMWLSTREDQTLQRMAVAIVSILVSKVDFGTSIRSIRQLFIPQLLCIVQQKASVGVVDSTLKFALSALWNLTDETPTACQHFIECQGLELYVEVLESYYSESSIQQKVLGLLNNIAEVAELRTELLDEDLVQHVLNLLQSPEVEVGVSYFAGGILANLASSGEATWNLDLELRNIVVAKLHSAIMTWTPPEREMVSYRTFQPFYPLLDSSQPTGVQLWAVWAMNLVCGQNAPHYGKMLQDEGGFALLKTLITHPNTHNDVRRLAEGILCSLEQQQSAVLFLQDLLTEIVPQGIFFYL</sequence>
<reference evidence="5" key="2">
    <citation type="submission" date="2025-08" db="UniProtKB">
        <authorList>
            <consortium name="Ensembl"/>
        </authorList>
    </citation>
    <scope>IDENTIFICATION</scope>
</reference>
<comment type="similarity">
    <text evidence="1">Belongs to the zyg-11 family.</text>
</comment>
<feature type="domain" description="Protein zer-1 homolog-like C-terminal" evidence="4">
    <location>
        <begin position="372"/>
        <end position="726"/>
    </location>
</feature>
<accession>A0AAY4D802</accession>
<dbReference type="GO" id="GO:0031462">
    <property type="term" value="C:Cul2-RING ubiquitin ligase complex"/>
    <property type="evidence" value="ECO:0007669"/>
    <property type="project" value="TreeGrafter"/>
</dbReference>
<dbReference type="PANTHER" id="PTHR12904">
    <property type="match status" value="1"/>
</dbReference>
<dbReference type="SUPFAM" id="SSF48371">
    <property type="entry name" value="ARM repeat"/>
    <property type="match status" value="1"/>
</dbReference>
<evidence type="ECO:0000259" key="4">
    <source>
        <dbReference type="Pfam" id="PF22964"/>
    </source>
</evidence>
<dbReference type="Gene3D" id="3.80.10.10">
    <property type="entry name" value="Ribonuclease Inhibitor"/>
    <property type="match status" value="1"/>
</dbReference>
<dbReference type="Proteomes" id="UP000694580">
    <property type="component" value="Chromosome 4"/>
</dbReference>
<keyword evidence="3" id="KW-0833">Ubl conjugation pathway</keyword>
<reference evidence="5" key="3">
    <citation type="submission" date="2025-09" db="UniProtKB">
        <authorList>
            <consortium name="Ensembl"/>
        </authorList>
    </citation>
    <scope>IDENTIFICATION</scope>
</reference>
<name>A0AAY4D802_9TELE</name>
<organism evidence="5 6">
    <name type="scientific">Denticeps clupeoides</name>
    <name type="common">denticle herring</name>
    <dbReference type="NCBI Taxonomy" id="299321"/>
    <lineage>
        <taxon>Eukaryota</taxon>
        <taxon>Metazoa</taxon>
        <taxon>Chordata</taxon>
        <taxon>Craniata</taxon>
        <taxon>Vertebrata</taxon>
        <taxon>Euteleostomi</taxon>
        <taxon>Actinopterygii</taxon>
        <taxon>Neopterygii</taxon>
        <taxon>Teleostei</taxon>
        <taxon>Clupei</taxon>
        <taxon>Clupeiformes</taxon>
        <taxon>Denticipitoidei</taxon>
        <taxon>Denticipitidae</taxon>
        <taxon>Denticeps</taxon>
    </lineage>
</organism>
<evidence type="ECO:0000256" key="1">
    <source>
        <dbReference type="ARBA" id="ARBA00009420"/>
    </source>
</evidence>
<keyword evidence="2" id="KW-0433">Leucine-rich repeat</keyword>
<dbReference type="Ensembl" id="ENSDCDT00010051675.1">
    <property type="protein sequence ID" value="ENSDCDP00010041690.1"/>
    <property type="gene ID" value="ENSDCDG00010026080.1"/>
</dbReference>
<dbReference type="SUPFAM" id="SSF52047">
    <property type="entry name" value="RNI-like"/>
    <property type="match status" value="1"/>
</dbReference>
<protein>
    <recommendedName>
        <fullName evidence="4">Protein zer-1 homolog-like C-terminal domain-containing protein</fullName>
    </recommendedName>
</protein>
<gene>
    <name evidence="5" type="primary">zyg11l</name>
</gene>
<evidence type="ECO:0000313" key="5">
    <source>
        <dbReference type="Ensembl" id="ENSDCDP00010041690.1"/>
    </source>
</evidence>
<dbReference type="SMART" id="SM00185">
    <property type="entry name" value="ARM"/>
    <property type="match status" value="3"/>
</dbReference>
<proteinExistence type="inferred from homology"/>
<dbReference type="Pfam" id="PF22964">
    <property type="entry name" value="ZER1-like_2nd"/>
    <property type="match status" value="1"/>
</dbReference>
<dbReference type="GeneTree" id="ENSGT00530000063187"/>
<evidence type="ECO:0000313" key="6">
    <source>
        <dbReference type="Proteomes" id="UP000694580"/>
    </source>
</evidence>
<dbReference type="InterPro" id="IPR000225">
    <property type="entry name" value="Armadillo"/>
</dbReference>
<dbReference type="InterPro" id="IPR055142">
    <property type="entry name" value="ZER1-like_C"/>
</dbReference>
<dbReference type="Gene3D" id="1.25.10.10">
    <property type="entry name" value="Leucine-rich Repeat Variant"/>
    <property type="match status" value="1"/>
</dbReference>
<dbReference type="InterPro" id="IPR032675">
    <property type="entry name" value="LRR_dom_sf"/>
</dbReference>
<evidence type="ECO:0000256" key="3">
    <source>
        <dbReference type="ARBA" id="ARBA00022786"/>
    </source>
</evidence>
<dbReference type="InterPro" id="IPR051341">
    <property type="entry name" value="Zyg-11_UBL_adapter"/>
</dbReference>
<evidence type="ECO:0000256" key="2">
    <source>
        <dbReference type="ARBA" id="ARBA00022614"/>
    </source>
</evidence>
<dbReference type="InterPro" id="IPR016024">
    <property type="entry name" value="ARM-type_fold"/>
</dbReference>
<dbReference type="InterPro" id="IPR011989">
    <property type="entry name" value="ARM-like"/>
</dbReference>
<dbReference type="PANTHER" id="PTHR12904:SF22">
    <property type="entry name" value="ZYG-11 FAMILY MEMBER B, CELL CYCLE REGULATOR"/>
    <property type="match status" value="1"/>
</dbReference>
<keyword evidence="6" id="KW-1185">Reference proteome</keyword>
<dbReference type="AlphaFoldDB" id="A0AAY4D802"/>